<evidence type="ECO:0000313" key="1">
    <source>
        <dbReference type="EMBL" id="QQK08362.1"/>
    </source>
</evidence>
<name>A0AC61MS07_9FIRM</name>
<evidence type="ECO:0000313" key="2">
    <source>
        <dbReference type="Proteomes" id="UP000595814"/>
    </source>
</evidence>
<gene>
    <name evidence="1" type="ORF">JFY71_02120</name>
</gene>
<dbReference type="EMBL" id="CP066744">
    <property type="protein sequence ID" value="QQK08362.1"/>
    <property type="molecule type" value="Genomic_DNA"/>
</dbReference>
<accession>A0AC61MS07</accession>
<protein>
    <submittedName>
        <fullName evidence="1">Alpha/beta fold hydrolase</fullName>
    </submittedName>
</protein>
<keyword evidence="1" id="KW-0378">Hydrolase</keyword>
<dbReference type="Proteomes" id="UP000595814">
    <property type="component" value="Chromosome"/>
</dbReference>
<proteinExistence type="predicted"/>
<sequence length="252" mass="29307">MQYKNIELKNKNNLTIRGVENLPDKYDGVKKLPTIIIVHGHTGNKMGNAFFYVRMSKYFTSKGYATFRFDFTGSGESDGEFENMTLTSEIKDMDCIMDYVENCENVDTDNIFIIGHSMGGLITTLKAYEYKPKKIILLAPANDMYNSVVELYRNYGENMEEIEYLGLKIKKEFMLDMEKYKPYEKAALYKGDVLIFRGSEDTAVTKETCIKTERNFPGVVEYYELEGIDHSFVNYDIRQYIIKKICNFIEQE</sequence>
<organism evidence="1 2">
    <name type="scientific">Miniphocaeibacter halophilus</name>
    <dbReference type="NCBI Taxonomy" id="2931922"/>
    <lineage>
        <taxon>Bacteria</taxon>
        <taxon>Bacillati</taxon>
        <taxon>Bacillota</taxon>
        <taxon>Tissierellia</taxon>
        <taxon>Tissierellales</taxon>
        <taxon>Peptoniphilaceae</taxon>
        <taxon>Miniphocaeibacter</taxon>
    </lineage>
</organism>
<keyword evidence="2" id="KW-1185">Reference proteome</keyword>
<reference evidence="1 2" key="1">
    <citation type="journal article" date="2022" name="Int. J. Syst. Evol. Microbiol.">
        <title>Miniphocaeibacter halophilus sp. nov., an ammonium-tolerant acetate-producing bacterium isolated from a biogas system.</title>
        <authorList>
            <person name="Schnurer A."/>
            <person name="Singh A."/>
            <person name="Bi S."/>
            <person name="Qiao W."/>
            <person name="Westerholm M."/>
        </authorList>
    </citation>
    <scope>NUCLEOTIDE SEQUENCE [LARGE SCALE GENOMIC DNA]</scope>
    <source>
        <strain evidence="1 2">AMB_01</strain>
    </source>
</reference>